<protein>
    <submittedName>
        <fullName evidence="2">DEHA2C09592p</fullName>
    </submittedName>
</protein>
<name>Q6BUL8_DEBHA</name>
<evidence type="ECO:0000313" key="3">
    <source>
        <dbReference type="Proteomes" id="UP000000599"/>
    </source>
</evidence>
<dbReference type="eggNOG" id="ENOG502RQIT">
    <property type="taxonomic scope" value="Eukaryota"/>
</dbReference>
<dbReference type="OrthoDB" id="10370273at2759"/>
<feature type="transmembrane region" description="Helical" evidence="1">
    <location>
        <begin position="78"/>
        <end position="99"/>
    </location>
</feature>
<dbReference type="EMBL" id="CR382135">
    <property type="protein sequence ID" value="CAG86172.2"/>
    <property type="molecule type" value="Genomic_DNA"/>
</dbReference>
<keyword evidence="1" id="KW-0472">Membrane</keyword>
<gene>
    <name evidence="2" type="ordered locus">DEHA2C09592g</name>
</gene>
<evidence type="ECO:0000313" key="2">
    <source>
        <dbReference type="EMBL" id="CAG86172.2"/>
    </source>
</evidence>
<dbReference type="GeneID" id="2900183"/>
<dbReference type="VEuPathDB" id="FungiDB:DEHA2C09592g"/>
<keyword evidence="3" id="KW-1185">Reference proteome</keyword>
<dbReference type="HOGENOM" id="CLU_1250641_0_0_1"/>
<proteinExistence type="predicted"/>
<dbReference type="RefSeq" id="XP_458101.2">
    <property type="nucleotide sequence ID" value="XM_458101.1"/>
</dbReference>
<feature type="transmembrane region" description="Helical" evidence="1">
    <location>
        <begin position="40"/>
        <end position="66"/>
    </location>
</feature>
<organism evidence="2 3">
    <name type="scientific">Debaryomyces hansenii (strain ATCC 36239 / CBS 767 / BCRC 21394 / JCM 1990 / NBRC 0083 / IGC 2968)</name>
    <name type="common">Yeast</name>
    <name type="synonym">Torulaspora hansenii</name>
    <dbReference type="NCBI Taxonomy" id="284592"/>
    <lineage>
        <taxon>Eukaryota</taxon>
        <taxon>Fungi</taxon>
        <taxon>Dikarya</taxon>
        <taxon>Ascomycota</taxon>
        <taxon>Saccharomycotina</taxon>
        <taxon>Pichiomycetes</taxon>
        <taxon>Debaryomycetaceae</taxon>
        <taxon>Debaryomyces</taxon>
    </lineage>
</organism>
<keyword evidence="1" id="KW-1133">Transmembrane helix</keyword>
<dbReference type="KEGG" id="dha:DEHA2C09592g"/>
<dbReference type="InParanoid" id="Q6BUL8"/>
<evidence type="ECO:0000256" key="1">
    <source>
        <dbReference type="SAM" id="Phobius"/>
    </source>
</evidence>
<accession>Q6BUL8</accession>
<dbReference type="AlphaFoldDB" id="Q6BUL8"/>
<sequence length="221" mass="25422">MSDQDSIVTKKGEEKKSDLAFDDEPTGETIQNAFSSIIKYIFIIAGSLINSVARCLILNVIVLFGVRDRVKKSFDDVMNIQLSIIEIIIFGNIFLFRLLCKITGTRIKKPDDSDDKYDTRGYLKYSEIHRQYWSHMDITYKDDENAYSVSTNIKPITKFLDITNDKTLPGNNIRQDSSFEPHTNNENCENELSTTDGEVHKRYFSFYRNRKKVGDSQSLAS</sequence>
<reference evidence="2 3" key="1">
    <citation type="journal article" date="2004" name="Nature">
        <title>Genome evolution in yeasts.</title>
        <authorList>
            <consortium name="Genolevures"/>
            <person name="Dujon B."/>
            <person name="Sherman D."/>
            <person name="Fischer G."/>
            <person name="Durrens P."/>
            <person name="Casaregola S."/>
            <person name="Lafontaine I."/>
            <person name="de Montigny J."/>
            <person name="Marck C."/>
            <person name="Neuveglise C."/>
            <person name="Talla E."/>
            <person name="Goffard N."/>
            <person name="Frangeul L."/>
            <person name="Aigle M."/>
            <person name="Anthouard V."/>
            <person name="Babour A."/>
            <person name="Barbe V."/>
            <person name="Barnay S."/>
            <person name="Blanchin S."/>
            <person name="Beckerich J.M."/>
            <person name="Beyne E."/>
            <person name="Bleykasten C."/>
            <person name="Boisrame A."/>
            <person name="Boyer J."/>
            <person name="Cattolico L."/>
            <person name="Confanioleri F."/>
            <person name="de Daruvar A."/>
            <person name="Despons L."/>
            <person name="Fabre E."/>
            <person name="Fairhead C."/>
            <person name="Ferry-Dumazet H."/>
            <person name="Groppi A."/>
            <person name="Hantraye F."/>
            <person name="Hennequin C."/>
            <person name="Jauniaux N."/>
            <person name="Joyet P."/>
            <person name="Kachouri R."/>
            <person name="Kerrest A."/>
            <person name="Koszul R."/>
            <person name="Lemaire M."/>
            <person name="Lesur I."/>
            <person name="Ma L."/>
            <person name="Muller H."/>
            <person name="Nicaud J.M."/>
            <person name="Nikolski M."/>
            <person name="Oztas S."/>
            <person name="Ozier-Kalogeropoulos O."/>
            <person name="Pellenz S."/>
            <person name="Potier S."/>
            <person name="Richard G.F."/>
            <person name="Straub M.L."/>
            <person name="Suleau A."/>
            <person name="Swennene D."/>
            <person name="Tekaia F."/>
            <person name="Wesolowski-Louvel M."/>
            <person name="Westhof E."/>
            <person name="Wirth B."/>
            <person name="Zeniou-Meyer M."/>
            <person name="Zivanovic I."/>
            <person name="Bolotin-Fukuhara M."/>
            <person name="Thierry A."/>
            <person name="Bouchier C."/>
            <person name="Caudron B."/>
            <person name="Scarpelli C."/>
            <person name="Gaillardin C."/>
            <person name="Weissenbach J."/>
            <person name="Wincker P."/>
            <person name="Souciet J.L."/>
        </authorList>
    </citation>
    <scope>NUCLEOTIDE SEQUENCE [LARGE SCALE GENOMIC DNA]</scope>
    <source>
        <strain evidence="3">ATCC 36239 / CBS 767 / BCRC 21394 / JCM 1990 / NBRC 0083 / IGC 2968</strain>
    </source>
</reference>
<keyword evidence="1" id="KW-0812">Transmembrane</keyword>
<dbReference type="Proteomes" id="UP000000599">
    <property type="component" value="Chromosome C"/>
</dbReference>